<dbReference type="RefSeq" id="WP_377338925.1">
    <property type="nucleotide sequence ID" value="NZ_JBHUFW010000002.1"/>
</dbReference>
<dbReference type="Pfam" id="PF13460">
    <property type="entry name" value="NAD_binding_10"/>
    <property type="match status" value="1"/>
</dbReference>
<proteinExistence type="predicted"/>
<accession>A0ABW4QDJ1</accession>
<dbReference type="InterPro" id="IPR036291">
    <property type="entry name" value="NAD(P)-bd_dom_sf"/>
</dbReference>
<keyword evidence="3" id="KW-1185">Reference proteome</keyword>
<organism evidence="2 3">
    <name type="scientific">Planococcus chinensis</name>
    <dbReference type="NCBI Taxonomy" id="272917"/>
    <lineage>
        <taxon>Bacteria</taxon>
        <taxon>Bacillati</taxon>
        <taxon>Bacillota</taxon>
        <taxon>Bacilli</taxon>
        <taxon>Bacillales</taxon>
        <taxon>Caryophanaceae</taxon>
        <taxon>Planococcus</taxon>
    </lineage>
</organism>
<dbReference type="InterPro" id="IPR016040">
    <property type="entry name" value="NAD(P)-bd_dom"/>
</dbReference>
<evidence type="ECO:0000313" key="2">
    <source>
        <dbReference type="EMBL" id="MFD1861651.1"/>
    </source>
</evidence>
<comment type="caution">
    <text evidence="2">The sequence shown here is derived from an EMBL/GenBank/DDBJ whole genome shotgun (WGS) entry which is preliminary data.</text>
</comment>
<dbReference type="CDD" id="cd05250">
    <property type="entry name" value="CC3_like_SDR_a"/>
    <property type="match status" value="1"/>
</dbReference>
<dbReference type="Proteomes" id="UP001597273">
    <property type="component" value="Unassembled WGS sequence"/>
</dbReference>
<name>A0ABW4QDJ1_9BACL</name>
<dbReference type="PANTHER" id="PTHR14097:SF7">
    <property type="entry name" value="OXIDOREDUCTASE HTATIP2"/>
    <property type="match status" value="1"/>
</dbReference>
<dbReference type="SUPFAM" id="SSF51735">
    <property type="entry name" value="NAD(P)-binding Rossmann-fold domains"/>
    <property type="match status" value="1"/>
</dbReference>
<dbReference type="EMBL" id="JBHUFW010000002">
    <property type="protein sequence ID" value="MFD1861651.1"/>
    <property type="molecule type" value="Genomic_DNA"/>
</dbReference>
<gene>
    <name evidence="2" type="ORF">ACFSDB_01865</name>
</gene>
<reference evidence="3" key="1">
    <citation type="journal article" date="2019" name="Int. J. Syst. Evol. Microbiol.">
        <title>The Global Catalogue of Microorganisms (GCM) 10K type strain sequencing project: providing services to taxonomists for standard genome sequencing and annotation.</title>
        <authorList>
            <consortium name="The Broad Institute Genomics Platform"/>
            <consortium name="The Broad Institute Genome Sequencing Center for Infectious Disease"/>
            <person name="Wu L."/>
            <person name="Ma J."/>
        </authorList>
    </citation>
    <scope>NUCLEOTIDE SEQUENCE [LARGE SCALE GENOMIC DNA]</scope>
    <source>
        <strain evidence="3">CGMCC 1.15475</strain>
    </source>
</reference>
<feature type="domain" description="NAD(P)-binding" evidence="1">
    <location>
        <begin position="11"/>
        <end position="164"/>
    </location>
</feature>
<evidence type="ECO:0000259" key="1">
    <source>
        <dbReference type="Pfam" id="PF13460"/>
    </source>
</evidence>
<evidence type="ECO:0000313" key="3">
    <source>
        <dbReference type="Proteomes" id="UP001597273"/>
    </source>
</evidence>
<dbReference type="Gene3D" id="3.40.50.720">
    <property type="entry name" value="NAD(P)-binding Rossmann-like Domain"/>
    <property type="match status" value="1"/>
</dbReference>
<dbReference type="PANTHER" id="PTHR14097">
    <property type="entry name" value="OXIDOREDUCTASE HTATIP2"/>
    <property type="match status" value="1"/>
</dbReference>
<protein>
    <submittedName>
        <fullName evidence="2">Oxidoreductase</fullName>
    </submittedName>
</protein>
<sequence length="231" mass="25617">MVNEKTALIAGASGLVGSELLHILLESPNYARVKAVVRKPMDVRHPKLEQVLADFDHLEQWREHLSATDVYCCLGTTIKKAGSQEAFRKVDYEYPVKLALLAKEQGAERFLVVSALGADAGSRIFYSRTKGQIEEQLKRSGLSALHIFQPSLLMGERQEFRFGEKLAAFLSPLYSPLMVGKLRKYKPVSARRVAAAMHNAAQSAPAGVFTYPSDRIVEISRSKNTHKNGFG</sequence>